<evidence type="ECO:0000313" key="1">
    <source>
        <dbReference type="EMBL" id="KAI4807029.1"/>
    </source>
</evidence>
<organism evidence="1 2">
    <name type="scientific">Chaenocephalus aceratus</name>
    <name type="common">Blackfin icefish</name>
    <name type="synonym">Chaenichthys aceratus</name>
    <dbReference type="NCBI Taxonomy" id="36190"/>
    <lineage>
        <taxon>Eukaryota</taxon>
        <taxon>Metazoa</taxon>
        <taxon>Chordata</taxon>
        <taxon>Craniata</taxon>
        <taxon>Vertebrata</taxon>
        <taxon>Euteleostomi</taxon>
        <taxon>Actinopterygii</taxon>
        <taxon>Neopterygii</taxon>
        <taxon>Teleostei</taxon>
        <taxon>Neoteleostei</taxon>
        <taxon>Acanthomorphata</taxon>
        <taxon>Eupercaria</taxon>
        <taxon>Perciformes</taxon>
        <taxon>Notothenioidei</taxon>
        <taxon>Channichthyidae</taxon>
        <taxon>Chaenocephalus</taxon>
    </lineage>
</organism>
<evidence type="ECO:0000313" key="2">
    <source>
        <dbReference type="Proteomes" id="UP001057452"/>
    </source>
</evidence>
<gene>
    <name evidence="1" type="ORF">KUCAC02_017807</name>
</gene>
<dbReference type="EMBL" id="CM043804">
    <property type="protein sequence ID" value="KAI4807029.1"/>
    <property type="molecule type" value="Genomic_DNA"/>
</dbReference>
<accession>A0ACB9W359</accession>
<dbReference type="Proteomes" id="UP001057452">
    <property type="component" value="Chromosome 20"/>
</dbReference>
<sequence>MHLCYFEDVIKIDAAQTPIKRSLPALNLPAVLPRALEMEKGRLGVKILRVLIQRNPTAVLFLITHEPRVCANPLHNSTPQPQALHTKPICFSYQCTCQQLGSPSPACRGQEDNME</sequence>
<comment type="caution">
    <text evidence="1">The sequence shown here is derived from an EMBL/GenBank/DDBJ whole genome shotgun (WGS) entry which is preliminary data.</text>
</comment>
<proteinExistence type="predicted"/>
<name>A0ACB9W359_CHAAC</name>
<protein>
    <submittedName>
        <fullName evidence="1">Uncharacterized protein</fullName>
    </submittedName>
</protein>
<reference evidence="1" key="1">
    <citation type="submission" date="2022-05" db="EMBL/GenBank/DDBJ databases">
        <title>Chromosome-level genome of Chaenocephalus aceratus.</title>
        <authorList>
            <person name="Park H."/>
        </authorList>
    </citation>
    <scope>NUCLEOTIDE SEQUENCE</scope>
    <source>
        <strain evidence="1">KU_202001</strain>
    </source>
</reference>
<keyword evidence="2" id="KW-1185">Reference proteome</keyword>